<dbReference type="Gene3D" id="1.25.40.390">
    <property type="match status" value="1"/>
</dbReference>
<dbReference type="InterPro" id="IPR041662">
    <property type="entry name" value="SusD-like_2"/>
</dbReference>
<keyword evidence="2" id="KW-0449">Lipoprotein</keyword>
<organism evidence="2 3">
    <name type="scientific">Ulvibacterium marinum</name>
    <dbReference type="NCBI Taxonomy" id="2419782"/>
    <lineage>
        <taxon>Bacteria</taxon>
        <taxon>Pseudomonadati</taxon>
        <taxon>Bacteroidota</taxon>
        <taxon>Flavobacteriia</taxon>
        <taxon>Flavobacteriales</taxon>
        <taxon>Flavobacteriaceae</taxon>
        <taxon>Ulvibacterium</taxon>
    </lineage>
</organism>
<dbReference type="PROSITE" id="PS51257">
    <property type="entry name" value="PROKAR_LIPOPROTEIN"/>
    <property type="match status" value="1"/>
</dbReference>
<keyword evidence="3" id="KW-1185">Reference proteome</keyword>
<feature type="chain" id="PRO_5017417934" evidence="1">
    <location>
        <begin position="23"/>
        <end position="479"/>
    </location>
</feature>
<dbReference type="Pfam" id="PF12771">
    <property type="entry name" value="SusD-like_2"/>
    <property type="match status" value="1"/>
</dbReference>
<protein>
    <submittedName>
        <fullName evidence="2">SusD/RagB family nutrient-binding outer membrane lipoprotein</fullName>
    </submittedName>
</protein>
<evidence type="ECO:0000256" key="1">
    <source>
        <dbReference type="SAM" id="SignalP"/>
    </source>
</evidence>
<feature type="signal peptide" evidence="1">
    <location>
        <begin position="1"/>
        <end position="22"/>
    </location>
</feature>
<accession>A0A3B0CBY3</accession>
<dbReference type="InterPro" id="IPR011990">
    <property type="entry name" value="TPR-like_helical_dom_sf"/>
</dbReference>
<evidence type="ECO:0000313" key="3">
    <source>
        <dbReference type="Proteomes" id="UP000276603"/>
    </source>
</evidence>
<evidence type="ECO:0000313" key="2">
    <source>
        <dbReference type="EMBL" id="RKN83453.1"/>
    </source>
</evidence>
<dbReference type="OrthoDB" id="725917at2"/>
<proteinExistence type="predicted"/>
<dbReference type="RefSeq" id="WP_120710660.1">
    <property type="nucleotide sequence ID" value="NZ_RBCJ01000001.1"/>
</dbReference>
<dbReference type="SUPFAM" id="SSF48452">
    <property type="entry name" value="TPR-like"/>
    <property type="match status" value="1"/>
</dbReference>
<name>A0A3B0CBY3_9FLAO</name>
<sequence>MKNIKRFTLVIFLIGLFSSCSEDTLTEIDTNPNVVNDAPLNSLLPQLIISYSNEIVGREGAIHAGFMSEQTSGVLGFNSYTDLERSSARGWENGYLMLNDLEFMKAKATENEAWTYAGIADILKAFTLTTLIDLYGDIPFSEALQSEIRNPVFEAHETLYPQIHEILDTAIENLGKSDSNPPAQDDLVFNGDQSLWTKTAYGLKARLYNKLSNLDATSSAQNALSAIGSSFASADENFSITIYNSSLENGNPYAVGQNGQPQSAVGNVYDVMLSFAPNAIIEEDPRSILWFSTIGGVRIPAPSGVADADFGEPRLDGAIYSKPLFLKSTAAPLPILTYNELLFIKAEANFRLGNTSEAYSAYQEAVQLALEESSDFSAEVQIEPADVSSYLGYPEVSPGEGGLTLETIISQKYIYLFKFQWIEAYNETRKFDFFPATNPEGRANRMLYPISEVTRNPNTPSDVNFSTLFGSSTKLVWAK</sequence>
<dbReference type="Proteomes" id="UP000276603">
    <property type="component" value="Unassembled WGS sequence"/>
</dbReference>
<dbReference type="AlphaFoldDB" id="A0A3B0CBY3"/>
<gene>
    <name evidence="2" type="ORF">D7Z94_06425</name>
</gene>
<reference evidence="2 3" key="1">
    <citation type="submission" date="2018-10" db="EMBL/GenBank/DDBJ databases">
        <title>Ulvibacterium marinum gen. nov., sp. nov., a novel marine bacterium of the family Flavobacteriaceae, isolated from a culture of the green alga Ulva prolifera.</title>
        <authorList>
            <person name="Zhang Z."/>
        </authorList>
    </citation>
    <scope>NUCLEOTIDE SEQUENCE [LARGE SCALE GENOMIC DNA]</scope>
    <source>
        <strain evidence="2 3">CCMM003</strain>
    </source>
</reference>
<comment type="caution">
    <text evidence="2">The sequence shown here is derived from an EMBL/GenBank/DDBJ whole genome shotgun (WGS) entry which is preliminary data.</text>
</comment>
<keyword evidence="1" id="KW-0732">Signal</keyword>
<dbReference type="EMBL" id="RBCJ01000001">
    <property type="protein sequence ID" value="RKN83453.1"/>
    <property type="molecule type" value="Genomic_DNA"/>
</dbReference>